<gene>
    <name evidence="1" type="ORF">CN311_25700</name>
</gene>
<name>A0A2A6F9A2_9HYPH</name>
<reference evidence="1 2" key="1">
    <citation type="submission" date="2017-09" db="EMBL/GenBank/DDBJ databases">
        <title>Mesorhizobum sanjuanii sp. nov. isolated from nodules of Lotus tenuis in saline-alkaline lowlands of Flooding Pampa.</title>
        <authorList>
            <person name="Sannazzaro A.I."/>
            <person name="Torres Tejerizo G.A."/>
            <person name="Fontana F."/>
            <person name="Cumpa Velazquez L.M."/>
            <person name="Hansen L."/>
            <person name="Pistorio M."/>
            <person name="Estrella M.J."/>
        </authorList>
    </citation>
    <scope>NUCLEOTIDE SEQUENCE [LARGE SCALE GENOMIC DNA]</scope>
    <source>
        <strain evidence="1 2">BSA136</strain>
    </source>
</reference>
<dbReference type="EMBL" id="NWQG01000197">
    <property type="protein sequence ID" value="PDQ18276.1"/>
    <property type="molecule type" value="Genomic_DNA"/>
</dbReference>
<accession>A0A2A6F9A2</accession>
<sequence>KAAGKPPKVAITALMRKLIILANALLKAQRKWTPKTP</sequence>
<protein>
    <submittedName>
        <fullName evidence="1">IS110 family transposase</fullName>
    </submittedName>
</protein>
<dbReference type="Proteomes" id="UP000219182">
    <property type="component" value="Unassembled WGS sequence"/>
</dbReference>
<proteinExistence type="predicted"/>
<comment type="caution">
    <text evidence="1">The sequence shown here is derived from an EMBL/GenBank/DDBJ whole genome shotgun (WGS) entry which is preliminary data.</text>
</comment>
<keyword evidence="2" id="KW-1185">Reference proteome</keyword>
<feature type="non-terminal residue" evidence="1">
    <location>
        <position position="1"/>
    </location>
</feature>
<organism evidence="1 2">
    <name type="scientific">Mesorhizobium sanjuanii</name>
    <dbReference type="NCBI Taxonomy" id="2037900"/>
    <lineage>
        <taxon>Bacteria</taxon>
        <taxon>Pseudomonadati</taxon>
        <taxon>Pseudomonadota</taxon>
        <taxon>Alphaproteobacteria</taxon>
        <taxon>Hyphomicrobiales</taxon>
        <taxon>Phyllobacteriaceae</taxon>
        <taxon>Mesorhizobium</taxon>
    </lineage>
</organism>
<evidence type="ECO:0000313" key="1">
    <source>
        <dbReference type="EMBL" id="PDQ18276.1"/>
    </source>
</evidence>
<evidence type="ECO:0000313" key="2">
    <source>
        <dbReference type="Proteomes" id="UP000219182"/>
    </source>
</evidence>
<dbReference type="AlphaFoldDB" id="A0A2A6F9A2"/>